<proteinExistence type="predicted"/>
<dbReference type="Proteomes" id="UP000243217">
    <property type="component" value="Unassembled WGS sequence"/>
</dbReference>
<feature type="chain" id="PRO_5013365923" description="Secreted protein" evidence="1">
    <location>
        <begin position="19"/>
        <end position="141"/>
    </location>
</feature>
<evidence type="ECO:0000313" key="3">
    <source>
        <dbReference type="Proteomes" id="UP000243217"/>
    </source>
</evidence>
<comment type="caution">
    <text evidence="2">The sequence shown here is derived from an EMBL/GenBank/DDBJ whole genome shotgun (WGS) entry which is preliminary data.</text>
</comment>
<feature type="signal peptide" evidence="1">
    <location>
        <begin position="1"/>
        <end position="18"/>
    </location>
</feature>
<evidence type="ECO:0000313" key="2">
    <source>
        <dbReference type="EMBL" id="OQR92466.1"/>
    </source>
</evidence>
<keyword evidence="1" id="KW-0732">Signal</keyword>
<protein>
    <recommendedName>
        <fullName evidence="4">Secreted protein</fullName>
    </recommendedName>
</protein>
<name>A0A1V9Z378_9STRA</name>
<accession>A0A1V9Z378</accession>
<reference evidence="2 3" key="1">
    <citation type="journal article" date="2014" name="Genome Biol. Evol.">
        <title>The secreted proteins of Achlya hypogyna and Thraustotheca clavata identify the ancestral oomycete secretome and reveal gene acquisitions by horizontal gene transfer.</title>
        <authorList>
            <person name="Misner I."/>
            <person name="Blouin N."/>
            <person name="Leonard G."/>
            <person name="Richards T.A."/>
            <person name="Lane C.E."/>
        </authorList>
    </citation>
    <scope>NUCLEOTIDE SEQUENCE [LARGE SCALE GENOMIC DNA]</scope>
    <source>
        <strain evidence="2 3">ATCC 34112</strain>
    </source>
</reference>
<keyword evidence="3" id="KW-1185">Reference proteome</keyword>
<evidence type="ECO:0008006" key="4">
    <source>
        <dbReference type="Google" id="ProtNLM"/>
    </source>
</evidence>
<organism evidence="2 3">
    <name type="scientific">Thraustotheca clavata</name>
    <dbReference type="NCBI Taxonomy" id="74557"/>
    <lineage>
        <taxon>Eukaryota</taxon>
        <taxon>Sar</taxon>
        <taxon>Stramenopiles</taxon>
        <taxon>Oomycota</taxon>
        <taxon>Saprolegniomycetes</taxon>
        <taxon>Saprolegniales</taxon>
        <taxon>Achlyaceae</taxon>
        <taxon>Thraustotheca</taxon>
    </lineage>
</organism>
<dbReference type="AlphaFoldDB" id="A0A1V9Z378"/>
<sequence length="141" mass="16363">MVATSLACGVYTFLTVLGSSGMFSTNPCQTIQVEEVYKRELEAYLCKSELYRDMHRPPELRNVIKEWNFRINLYTVLTVLGSSGLFTVDPCQVIQANEEYKLKLNAYLRGSELYRDMHPPPKLRNVIKVWNFRITWTETSS</sequence>
<gene>
    <name evidence="2" type="ORF">THRCLA_22385</name>
</gene>
<evidence type="ECO:0000256" key="1">
    <source>
        <dbReference type="SAM" id="SignalP"/>
    </source>
</evidence>
<dbReference type="EMBL" id="JNBS01002326">
    <property type="protein sequence ID" value="OQR92466.1"/>
    <property type="molecule type" value="Genomic_DNA"/>
</dbReference>